<name>A0ABR2RVT0_9ROSI</name>
<sequence length="118" mass="12453">MGPKNGAQYGAPFKEEEWSDDDDDHETNLSGTSSLCGMYIRAMASALCVPESLCVGPIFNSSGVHIAIGTMVVVADSVPALLEALQYEELDDNIIPSMLGALAEDNGQMICQLIGASE</sequence>
<protein>
    <submittedName>
        <fullName evidence="2">Uncharacterized protein</fullName>
    </submittedName>
</protein>
<proteinExistence type="predicted"/>
<comment type="caution">
    <text evidence="2">The sequence shown here is derived from an EMBL/GenBank/DDBJ whole genome shotgun (WGS) entry which is preliminary data.</text>
</comment>
<keyword evidence="3" id="KW-1185">Reference proteome</keyword>
<evidence type="ECO:0000313" key="2">
    <source>
        <dbReference type="EMBL" id="KAK9017096.1"/>
    </source>
</evidence>
<dbReference type="EMBL" id="JBBPBN010000020">
    <property type="protein sequence ID" value="KAK9017096.1"/>
    <property type="molecule type" value="Genomic_DNA"/>
</dbReference>
<organism evidence="2 3">
    <name type="scientific">Hibiscus sabdariffa</name>
    <name type="common">roselle</name>
    <dbReference type="NCBI Taxonomy" id="183260"/>
    <lineage>
        <taxon>Eukaryota</taxon>
        <taxon>Viridiplantae</taxon>
        <taxon>Streptophyta</taxon>
        <taxon>Embryophyta</taxon>
        <taxon>Tracheophyta</taxon>
        <taxon>Spermatophyta</taxon>
        <taxon>Magnoliopsida</taxon>
        <taxon>eudicotyledons</taxon>
        <taxon>Gunneridae</taxon>
        <taxon>Pentapetalae</taxon>
        <taxon>rosids</taxon>
        <taxon>malvids</taxon>
        <taxon>Malvales</taxon>
        <taxon>Malvaceae</taxon>
        <taxon>Malvoideae</taxon>
        <taxon>Hibiscus</taxon>
    </lineage>
</organism>
<reference evidence="2 3" key="1">
    <citation type="journal article" date="2024" name="G3 (Bethesda)">
        <title>Genome assembly of Hibiscus sabdariffa L. provides insights into metabolisms of medicinal natural products.</title>
        <authorList>
            <person name="Kim T."/>
        </authorList>
    </citation>
    <scope>NUCLEOTIDE SEQUENCE [LARGE SCALE GENOMIC DNA]</scope>
    <source>
        <strain evidence="2">TK-2024</strain>
        <tissue evidence="2">Old leaves</tissue>
    </source>
</reference>
<dbReference type="Proteomes" id="UP001396334">
    <property type="component" value="Unassembled WGS sequence"/>
</dbReference>
<feature type="region of interest" description="Disordered" evidence="1">
    <location>
        <begin position="1"/>
        <end position="27"/>
    </location>
</feature>
<evidence type="ECO:0000313" key="3">
    <source>
        <dbReference type="Proteomes" id="UP001396334"/>
    </source>
</evidence>
<evidence type="ECO:0000256" key="1">
    <source>
        <dbReference type="SAM" id="MobiDB-lite"/>
    </source>
</evidence>
<gene>
    <name evidence="2" type="ORF">V6N11_079582</name>
</gene>
<accession>A0ABR2RVT0</accession>